<keyword evidence="3" id="KW-1003">Cell membrane</keyword>
<evidence type="ECO:0000256" key="8">
    <source>
        <dbReference type="ARBA" id="ARBA00023136"/>
    </source>
</evidence>
<evidence type="ECO:0000256" key="5">
    <source>
        <dbReference type="ARBA" id="ARBA00022741"/>
    </source>
</evidence>
<comment type="subcellular location">
    <subcellularLocation>
        <location evidence="1">Cell membrane</location>
        <topology evidence="1">Multi-pass membrane protein</topology>
    </subcellularLocation>
</comment>
<protein>
    <submittedName>
        <fullName evidence="13">ABC transporter ATP-binding protein</fullName>
    </submittedName>
</protein>
<dbReference type="SUPFAM" id="SSF52540">
    <property type="entry name" value="P-loop containing nucleoside triphosphate hydrolases"/>
    <property type="match status" value="1"/>
</dbReference>
<dbReference type="CDD" id="cd18547">
    <property type="entry name" value="ABC_6TM_Tm288_like"/>
    <property type="match status" value="1"/>
</dbReference>
<feature type="compositionally biased region" description="Low complexity" evidence="9">
    <location>
        <begin position="9"/>
        <end position="25"/>
    </location>
</feature>
<dbReference type="GO" id="GO:0005886">
    <property type="term" value="C:plasma membrane"/>
    <property type="evidence" value="ECO:0007669"/>
    <property type="project" value="UniProtKB-SubCell"/>
</dbReference>
<dbReference type="Gene3D" id="3.40.50.300">
    <property type="entry name" value="P-loop containing nucleotide triphosphate hydrolases"/>
    <property type="match status" value="1"/>
</dbReference>
<dbReference type="InterPro" id="IPR003439">
    <property type="entry name" value="ABC_transporter-like_ATP-bd"/>
</dbReference>
<dbReference type="Pfam" id="PF00664">
    <property type="entry name" value="ABC_membrane"/>
    <property type="match status" value="1"/>
</dbReference>
<dbReference type="InterPro" id="IPR027417">
    <property type="entry name" value="P-loop_NTPase"/>
</dbReference>
<dbReference type="EMBL" id="JACJVN010000019">
    <property type="protein sequence ID" value="MBB6676617.1"/>
    <property type="molecule type" value="Genomic_DNA"/>
</dbReference>
<dbReference type="SMART" id="SM00382">
    <property type="entry name" value="AAA"/>
    <property type="match status" value="1"/>
</dbReference>
<dbReference type="InterPro" id="IPR039421">
    <property type="entry name" value="Type_1_exporter"/>
</dbReference>
<dbReference type="InterPro" id="IPR011527">
    <property type="entry name" value="ABC1_TM_dom"/>
</dbReference>
<organism evidence="13 14">
    <name type="scientific">Cohnella lubricantis</name>
    <dbReference type="NCBI Taxonomy" id="2163172"/>
    <lineage>
        <taxon>Bacteria</taxon>
        <taxon>Bacillati</taxon>
        <taxon>Bacillota</taxon>
        <taxon>Bacilli</taxon>
        <taxon>Bacillales</taxon>
        <taxon>Paenibacillaceae</taxon>
        <taxon>Cohnella</taxon>
    </lineage>
</organism>
<dbReference type="PROSITE" id="PS50929">
    <property type="entry name" value="ABC_TM1F"/>
    <property type="match status" value="1"/>
</dbReference>
<dbReference type="AlphaFoldDB" id="A0A841TC92"/>
<keyword evidence="8 10" id="KW-0472">Membrane</keyword>
<evidence type="ECO:0000256" key="10">
    <source>
        <dbReference type="SAM" id="Phobius"/>
    </source>
</evidence>
<feature type="compositionally biased region" description="Low complexity" evidence="9">
    <location>
        <begin position="55"/>
        <end position="65"/>
    </location>
</feature>
<feature type="domain" description="ABC transmembrane type-1" evidence="12">
    <location>
        <begin position="110"/>
        <end position="394"/>
    </location>
</feature>
<feature type="domain" description="ABC transporter" evidence="11">
    <location>
        <begin position="428"/>
        <end position="661"/>
    </location>
</feature>
<feature type="compositionally biased region" description="Gly residues" evidence="9">
    <location>
        <begin position="26"/>
        <end position="36"/>
    </location>
</feature>
<dbReference type="PANTHER" id="PTHR43394:SF1">
    <property type="entry name" value="ATP-BINDING CASSETTE SUB-FAMILY B MEMBER 10, MITOCHONDRIAL"/>
    <property type="match status" value="1"/>
</dbReference>
<dbReference type="CDD" id="cd03254">
    <property type="entry name" value="ABCC_Glucan_exporter_like"/>
    <property type="match status" value="1"/>
</dbReference>
<feature type="region of interest" description="Disordered" evidence="9">
    <location>
        <begin position="1"/>
        <end position="41"/>
    </location>
</feature>
<dbReference type="FunFam" id="1.20.1560.10:FF:000011">
    <property type="entry name" value="Multidrug ABC transporter ATP-binding protein"/>
    <property type="match status" value="1"/>
</dbReference>
<dbReference type="PANTHER" id="PTHR43394">
    <property type="entry name" value="ATP-DEPENDENT PERMEASE MDL1, MITOCHONDRIAL"/>
    <property type="match status" value="1"/>
</dbReference>
<evidence type="ECO:0000256" key="3">
    <source>
        <dbReference type="ARBA" id="ARBA00022475"/>
    </source>
</evidence>
<evidence type="ECO:0000313" key="13">
    <source>
        <dbReference type="EMBL" id="MBB6676617.1"/>
    </source>
</evidence>
<dbReference type="InterPro" id="IPR036640">
    <property type="entry name" value="ABC1_TM_sf"/>
</dbReference>
<dbReference type="GO" id="GO:0005524">
    <property type="term" value="F:ATP binding"/>
    <property type="evidence" value="ECO:0007669"/>
    <property type="project" value="UniProtKB-KW"/>
</dbReference>
<keyword evidence="5" id="KW-0547">Nucleotide-binding</keyword>
<feature type="transmembrane region" description="Helical" evidence="10">
    <location>
        <begin position="230"/>
        <end position="247"/>
    </location>
</feature>
<name>A0A841TC92_9BACL</name>
<dbReference type="RefSeq" id="WP_185177904.1">
    <property type="nucleotide sequence ID" value="NZ_CBCSEP010000016.1"/>
</dbReference>
<dbReference type="PROSITE" id="PS00211">
    <property type="entry name" value="ABC_TRANSPORTER_1"/>
    <property type="match status" value="1"/>
</dbReference>
<accession>A0A841TC92</accession>
<keyword evidence="6 13" id="KW-0067">ATP-binding</keyword>
<keyword evidence="7 10" id="KW-1133">Transmembrane helix</keyword>
<feature type="transmembrane region" description="Helical" evidence="10">
    <location>
        <begin position="324"/>
        <end position="342"/>
    </location>
</feature>
<evidence type="ECO:0000256" key="4">
    <source>
        <dbReference type="ARBA" id="ARBA00022692"/>
    </source>
</evidence>
<proteinExistence type="predicted"/>
<dbReference type="Pfam" id="PF00005">
    <property type="entry name" value="ABC_tran"/>
    <property type="match status" value="1"/>
</dbReference>
<dbReference type="Gene3D" id="1.20.1560.10">
    <property type="entry name" value="ABC transporter type 1, transmembrane domain"/>
    <property type="match status" value="1"/>
</dbReference>
<feature type="transmembrane region" description="Helical" evidence="10">
    <location>
        <begin position="108"/>
        <end position="130"/>
    </location>
</feature>
<dbReference type="PROSITE" id="PS50893">
    <property type="entry name" value="ABC_TRANSPORTER_2"/>
    <property type="match status" value="1"/>
</dbReference>
<evidence type="ECO:0000256" key="9">
    <source>
        <dbReference type="SAM" id="MobiDB-lite"/>
    </source>
</evidence>
<feature type="transmembrane region" description="Helical" evidence="10">
    <location>
        <begin position="150"/>
        <end position="174"/>
    </location>
</feature>
<reference evidence="13 14" key="1">
    <citation type="submission" date="2020-08" db="EMBL/GenBank/DDBJ databases">
        <title>Cohnella phylogeny.</title>
        <authorList>
            <person name="Dunlap C."/>
        </authorList>
    </citation>
    <scope>NUCLEOTIDE SEQUENCE [LARGE SCALE GENOMIC DNA]</scope>
    <source>
        <strain evidence="13 14">DSM 103658</strain>
    </source>
</reference>
<keyword evidence="4 10" id="KW-0812">Transmembrane</keyword>
<feature type="region of interest" description="Disordered" evidence="9">
    <location>
        <begin position="55"/>
        <end position="89"/>
    </location>
</feature>
<evidence type="ECO:0000259" key="12">
    <source>
        <dbReference type="PROSITE" id="PS50929"/>
    </source>
</evidence>
<evidence type="ECO:0000256" key="7">
    <source>
        <dbReference type="ARBA" id="ARBA00022989"/>
    </source>
</evidence>
<sequence length="670" mass="71641">MAQQPNPNAGLTAGASAASGSSSAGAGAGTGAGAAVGAGAASSASGASAREGLAASGSAGSAGASPPEVHVGHGRPPVRGRGGPVQKPKNMRGTLRRLWEFVGKERRWLAIVFLFVLVDSALTLAGPYLIGTSVDAAADSSGVDFRLLTIALIALAAAYIGDAVLTWLQGWLMAGVSQRIVRSLRESLFAKLHKLPLAYFDTRRHGEIMSRLSNDIDNVSMTVSQTTSQLMTGAIAIVGSLVMMLVLSPLLTLASLITVPLVYLLARTITKRTSVLFKQQQAQLGMLNGQIEETISGVEAVKSFNRERQVVASFEETNRKLRDIGIRAQIWSGFLMPLLSVINNIGFAAVAIVGGTLAVKGIITVGVIASFISYSRQFVRPLNDLANIYNMLQSGIAGAERVFELLDEKEEPVDEPGAVTLQSPKGEVVFDHVQFGYRADTPIVRGMSFRAEAGTNVALVGPTGAGKTTIVNLLTRFYDVTGGSVRIDGKDVREYTRDSLRVFGIVLQDTYLFSGTIRDNIKYGKPDATDEEVREAAMTANADGFIRLLPKQYDTELTENGGNLSQGQRQLLAIASVVLAKPSILILDEATSSIDTRTERHIQDALLHIMKGRTAFIIAHRLNTIRDADTIMVIDKGSIVESGSHDELIGRQGVYYRMYYNQFKNVVDGA</sequence>
<dbReference type="SUPFAM" id="SSF90123">
    <property type="entry name" value="ABC transporter transmembrane region"/>
    <property type="match status" value="1"/>
</dbReference>
<evidence type="ECO:0000256" key="6">
    <source>
        <dbReference type="ARBA" id="ARBA00022840"/>
    </source>
</evidence>
<dbReference type="GO" id="GO:0016887">
    <property type="term" value="F:ATP hydrolysis activity"/>
    <property type="evidence" value="ECO:0007669"/>
    <property type="project" value="InterPro"/>
</dbReference>
<dbReference type="InterPro" id="IPR003593">
    <property type="entry name" value="AAA+_ATPase"/>
</dbReference>
<feature type="transmembrane region" description="Helical" evidence="10">
    <location>
        <begin position="348"/>
        <end position="372"/>
    </location>
</feature>
<dbReference type="GO" id="GO:0015421">
    <property type="term" value="F:ABC-type oligopeptide transporter activity"/>
    <property type="evidence" value="ECO:0007669"/>
    <property type="project" value="TreeGrafter"/>
</dbReference>
<keyword evidence="14" id="KW-1185">Reference proteome</keyword>
<dbReference type="FunFam" id="3.40.50.300:FF:000287">
    <property type="entry name" value="Multidrug ABC transporter ATP-binding protein"/>
    <property type="match status" value="1"/>
</dbReference>
<evidence type="ECO:0000259" key="11">
    <source>
        <dbReference type="PROSITE" id="PS50893"/>
    </source>
</evidence>
<keyword evidence="2" id="KW-0813">Transport</keyword>
<evidence type="ECO:0000256" key="2">
    <source>
        <dbReference type="ARBA" id="ARBA00022448"/>
    </source>
</evidence>
<evidence type="ECO:0000256" key="1">
    <source>
        <dbReference type="ARBA" id="ARBA00004651"/>
    </source>
</evidence>
<evidence type="ECO:0000313" key="14">
    <source>
        <dbReference type="Proteomes" id="UP000574133"/>
    </source>
</evidence>
<gene>
    <name evidence="13" type="ORF">H4Q31_04660</name>
</gene>
<dbReference type="InterPro" id="IPR017871">
    <property type="entry name" value="ABC_transporter-like_CS"/>
</dbReference>
<comment type="caution">
    <text evidence="13">The sequence shown here is derived from an EMBL/GenBank/DDBJ whole genome shotgun (WGS) entry which is preliminary data.</text>
</comment>
<dbReference type="Proteomes" id="UP000574133">
    <property type="component" value="Unassembled WGS sequence"/>
</dbReference>